<evidence type="ECO:0000313" key="2">
    <source>
        <dbReference type="Proteomes" id="UP000217343"/>
    </source>
</evidence>
<dbReference type="Proteomes" id="UP000217343">
    <property type="component" value="Chromosome"/>
</dbReference>
<gene>
    <name evidence="1" type="ORF">MYMAC_005854</name>
</gene>
<dbReference type="KEGG" id="mmas:MYMAC_005854"/>
<reference evidence="1 2" key="1">
    <citation type="submission" date="2017-06" db="EMBL/GenBank/DDBJ databases">
        <title>Sequencing and comparative analysis of myxobacterial genomes.</title>
        <authorList>
            <person name="Rupp O."/>
            <person name="Goesmann A."/>
            <person name="Sogaard-Andersen L."/>
        </authorList>
    </citation>
    <scope>NUCLEOTIDE SEQUENCE [LARGE SCALE GENOMIC DNA]</scope>
    <source>
        <strain evidence="1 2">DSM 14697</strain>
    </source>
</reference>
<dbReference type="RefSeq" id="WP_043710367.1">
    <property type="nucleotide sequence ID" value="NZ_CP022203.1"/>
</dbReference>
<protein>
    <recommendedName>
        <fullName evidence="3">Lipoprotein</fullName>
    </recommendedName>
</protein>
<dbReference type="AlphaFoldDB" id="A0A250K279"/>
<dbReference type="PROSITE" id="PS51257">
    <property type="entry name" value="PROKAR_LIPOPROTEIN"/>
    <property type="match status" value="1"/>
</dbReference>
<accession>A0A250K279</accession>
<name>A0A250K279_9BACT</name>
<dbReference type="EMBL" id="CP022203">
    <property type="protein sequence ID" value="ATB50199.1"/>
    <property type="molecule type" value="Genomic_DNA"/>
</dbReference>
<organism evidence="1 2">
    <name type="scientific">Corallococcus macrosporus DSM 14697</name>
    <dbReference type="NCBI Taxonomy" id="1189310"/>
    <lineage>
        <taxon>Bacteria</taxon>
        <taxon>Pseudomonadati</taxon>
        <taxon>Myxococcota</taxon>
        <taxon>Myxococcia</taxon>
        <taxon>Myxococcales</taxon>
        <taxon>Cystobacterineae</taxon>
        <taxon>Myxococcaceae</taxon>
        <taxon>Corallococcus</taxon>
    </lineage>
</organism>
<dbReference type="OrthoDB" id="5382356at2"/>
<evidence type="ECO:0000313" key="1">
    <source>
        <dbReference type="EMBL" id="ATB50199.1"/>
    </source>
</evidence>
<keyword evidence="2" id="KW-1185">Reference proteome</keyword>
<evidence type="ECO:0008006" key="3">
    <source>
        <dbReference type="Google" id="ProtNLM"/>
    </source>
</evidence>
<proteinExistence type="predicted"/>
<sequence length="178" mass="19487">MKSPSQSRWRWLPGLLVALGTSACDTSEDDLRRALGDPVLDAFEIRIRGQDAAPYEKVLLGMGQVDVTSFGQPVRFEPSPNARAMDLSDTGHAHLLGRFFLPRYVKHVDITVRFDDVGAFKEGSLAGLINAQAGTIQFTSTRAALEQRSRVVIHLHLQDSLFDGAGARTLLPAAHITH</sequence>